<protein>
    <submittedName>
        <fullName evidence="5">AraC family transcriptional regulator</fullName>
    </submittedName>
</protein>
<evidence type="ECO:0000256" key="2">
    <source>
        <dbReference type="ARBA" id="ARBA00023125"/>
    </source>
</evidence>
<keyword evidence="1" id="KW-0805">Transcription regulation</keyword>
<evidence type="ECO:0000256" key="3">
    <source>
        <dbReference type="ARBA" id="ARBA00023163"/>
    </source>
</evidence>
<dbReference type="Proteomes" id="UP000541426">
    <property type="component" value="Unassembled WGS sequence"/>
</dbReference>
<dbReference type="PROSITE" id="PS01124">
    <property type="entry name" value="HTH_ARAC_FAMILY_2"/>
    <property type="match status" value="1"/>
</dbReference>
<evidence type="ECO:0000256" key="1">
    <source>
        <dbReference type="ARBA" id="ARBA00023015"/>
    </source>
</evidence>
<evidence type="ECO:0000313" key="5">
    <source>
        <dbReference type="EMBL" id="MBB3987131.1"/>
    </source>
</evidence>
<dbReference type="InterPro" id="IPR050204">
    <property type="entry name" value="AraC_XylS_family_regulators"/>
</dbReference>
<sequence length="294" mass="32964">MEGLLSFEDLPDWVPGDVLLSSDGQDWRNVALRSYHYRGQDVVVPAMNDFMLVSYKAGSTPMQRRFDGRWTRETLGPGATSLLTRAQKCCWNWRETIDVTHLYLSGSLVAEVASEVMDCSVSKVALHDILRTDDPVMSHAVDAIAEETRSRGLGGALYVDTVARGLIIHMLRNYASVRVQETRRSGALSPLQERRIIEFIDANLNSSLDLKIMATALGLTPCLFARQFRRSFDKPPYAFVTTRRLELARRLLATTDLPIKAIASDCGFSDQAHLTRMFSTEFGQTPAVFRRQAS</sequence>
<keyword evidence="3" id="KW-0804">Transcription</keyword>
<dbReference type="SMART" id="SM00342">
    <property type="entry name" value="HTH_ARAC"/>
    <property type="match status" value="1"/>
</dbReference>
<proteinExistence type="predicted"/>
<dbReference type="GO" id="GO:0043565">
    <property type="term" value="F:sequence-specific DNA binding"/>
    <property type="evidence" value="ECO:0007669"/>
    <property type="project" value="InterPro"/>
</dbReference>
<dbReference type="RefSeq" id="WP_183968058.1">
    <property type="nucleotide sequence ID" value="NZ_BAABBZ010000058.1"/>
</dbReference>
<dbReference type="InterPro" id="IPR018060">
    <property type="entry name" value="HTH_AraC"/>
</dbReference>
<reference evidence="5 6" key="1">
    <citation type="submission" date="2020-08" db="EMBL/GenBank/DDBJ databases">
        <title>Genomic Encyclopedia of Type Strains, Phase IV (KMG-IV): sequencing the most valuable type-strain genomes for metagenomic binning, comparative biology and taxonomic classification.</title>
        <authorList>
            <person name="Goeker M."/>
        </authorList>
    </citation>
    <scope>NUCLEOTIDE SEQUENCE [LARGE SCALE GENOMIC DNA]</scope>
    <source>
        <strain evidence="5 6">DSM 102235</strain>
    </source>
</reference>
<dbReference type="InterPro" id="IPR009057">
    <property type="entry name" value="Homeodomain-like_sf"/>
</dbReference>
<dbReference type="AlphaFoldDB" id="A0A7W6DSY9"/>
<dbReference type="GO" id="GO:0003700">
    <property type="term" value="F:DNA-binding transcription factor activity"/>
    <property type="evidence" value="ECO:0007669"/>
    <property type="project" value="InterPro"/>
</dbReference>
<name>A0A7W6DSY9_9RHOB</name>
<feature type="domain" description="HTH araC/xylS-type" evidence="4">
    <location>
        <begin position="194"/>
        <end position="292"/>
    </location>
</feature>
<dbReference type="SUPFAM" id="SSF46689">
    <property type="entry name" value="Homeodomain-like"/>
    <property type="match status" value="2"/>
</dbReference>
<gene>
    <name evidence="5" type="ORF">GGQ68_003477</name>
</gene>
<dbReference type="Gene3D" id="1.10.10.60">
    <property type="entry name" value="Homeodomain-like"/>
    <property type="match status" value="1"/>
</dbReference>
<keyword evidence="2" id="KW-0238">DNA-binding</keyword>
<accession>A0A7W6DSY9</accession>
<dbReference type="Pfam" id="PF12833">
    <property type="entry name" value="HTH_18"/>
    <property type="match status" value="1"/>
</dbReference>
<dbReference type="EMBL" id="JACIEJ010000009">
    <property type="protein sequence ID" value="MBB3987131.1"/>
    <property type="molecule type" value="Genomic_DNA"/>
</dbReference>
<dbReference type="PROSITE" id="PS00041">
    <property type="entry name" value="HTH_ARAC_FAMILY_1"/>
    <property type="match status" value="1"/>
</dbReference>
<comment type="caution">
    <text evidence="5">The sequence shown here is derived from an EMBL/GenBank/DDBJ whole genome shotgun (WGS) entry which is preliminary data.</text>
</comment>
<keyword evidence="6" id="KW-1185">Reference proteome</keyword>
<evidence type="ECO:0000313" key="6">
    <source>
        <dbReference type="Proteomes" id="UP000541426"/>
    </source>
</evidence>
<evidence type="ECO:0000259" key="4">
    <source>
        <dbReference type="PROSITE" id="PS01124"/>
    </source>
</evidence>
<dbReference type="PANTHER" id="PTHR46796:SF6">
    <property type="entry name" value="ARAC SUBFAMILY"/>
    <property type="match status" value="1"/>
</dbReference>
<organism evidence="5 6">
    <name type="scientific">Sagittula marina</name>
    <dbReference type="NCBI Taxonomy" id="943940"/>
    <lineage>
        <taxon>Bacteria</taxon>
        <taxon>Pseudomonadati</taxon>
        <taxon>Pseudomonadota</taxon>
        <taxon>Alphaproteobacteria</taxon>
        <taxon>Rhodobacterales</taxon>
        <taxon>Roseobacteraceae</taxon>
        <taxon>Sagittula</taxon>
    </lineage>
</organism>
<dbReference type="PANTHER" id="PTHR46796">
    <property type="entry name" value="HTH-TYPE TRANSCRIPTIONAL ACTIVATOR RHAS-RELATED"/>
    <property type="match status" value="1"/>
</dbReference>
<dbReference type="InterPro" id="IPR018062">
    <property type="entry name" value="HTH_AraC-typ_CS"/>
</dbReference>